<protein>
    <recommendedName>
        <fullName evidence="4">Pentapeptide repeat protein</fullName>
    </recommendedName>
</protein>
<keyword evidence="1" id="KW-0812">Transmembrane</keyword>
<evidence type="ECO:0000313" key="3">
    <source>
        <dbReference type="Proteomes" id="UP001499854"/>
    </source>
</evidence>
<accession>A0ABP5C068</accession>
<dbReference type="Pfam" id="PF13576">
    <property type="entry name" value="Pentapeptide_3"/>
    <property type="match status" value="3"/>
</dbReference>
<evidence type="ECO:0008006" key="4">
    <source>
        <dbReference type="Google" id="ProtNLM"/>
    </source>
</evidence>
<evidence type="ECO:0000256" key="1">
    <source>
        <dbReference type="SAM" id="Phobius"/>
    </source>
</evidence>
<feature type="transmembrane region" description="Helical" evidence="1">
    <location>
        <begin position="29"/>
        <end position="50"/>
    </location>
</feature>
<keyword evidence="1" id="KW-1133">Transmembrane helix</keyword>
<dbReference type="RefSeq" id="WP_344655518.1">
    <property type="nucleotide sequence ID" value="NZ_BAAAQM010000003.1"/>
</dbReference>
<sequence length="405" mass="44103">MGDIEKNNRRLPWRRGEHRARVYRPGPFGLFYAGLLATGLVATAVVYLVLVHEVPGMRTNRADTLKTALLVIGGCGALAGLYVAYRKQRTDEANHLRDQDKLFTERYTAAVAQLGNAAAAVRLGGVYALARIADDSERDRPTCLSVLCAYLRMPYNPDSTEPAELQVRTTAQAAVADRLRPTHPGFWSDAEVDLSGAYLTRLHFEKVTTSSFNASGASFNGPAYFEEATFGVAIFTEAIFKKQAWFHMATFSGIAAFHETTFSDNAGFELASFGTGALFGGATFERGARFFRAAFASNAVFNGATFAGDAHFDQADFKKEARFQATAFGAEAVFDDATFESGATFDDARFDGGARFDKTTFGEHTRFEGTRFHRDHPPTWPDGVAEPVGVVWINPNPAGVPPDGP</sequence>
<dbReference type="Gene3D" id="2.160.20.80">
    <property type="entry name" value="E3 ubiquitin-protein ligase SopA"/>
    <property type="match status" value="1"/>
</dbReference>
<keyword evidence="1" id="KW-0472">Membrane</keyword>
<gene>
    <name evidence="2" type="ORF">GCM10009838_07850</name>
</gene>
<dbReference type="EMBL" id="BAAAQM010000003">
    <property type="protein sequence ID" value="GAA1954752.1"/>
    <property type="molecule type" value="Genomic_DNA"/>
</dbReference>
<name>A0ABP5C068_9ACTN</name>
<organism evidence="2 3">
    <name type="scientific">Catenulispora subtropica</name>
    <dbReference type="NCBI Taxonomy" id="450798"/>
    <lineage>
        <taxon>Bacteria</taxon>
        <taxon>Bacillati</taxon>
        <taxon>Actinomycetota</taxon>
        <taxon>Actinomycetes</taxon>
        <taxon>Catenulisporales</taxon>
        <taxon>Catenulisporaceae</taxon>
        <taxon>Catenulispora</taxon>
    </lineage>
</organism>
<proteinExistence type="predicted"/>
<dbReference type="InterPro" id="IPR001646">
    <property type="entry name" value="5peptide_repeat"/>
</dbReference>
<dbReference type="SUPFAM" id="SSF141571">
    <property type="entry name" value="Pentapeptide repeat-like"/>
    <property type="match status" value="1"/>
</dbReference>
<reference evidence="3" key="1">
    <citation type="journal article" date="2019" name="Int. J. Syst. Evol. Microbiol.">
        <title>The Global Catalogue of Microorganisms (GCM) 10K type strain sequencing project: providing services to taxonomists for standard genome sequencing and annotation.</title>
        <authorList>
            <consortium name="The Broad Institute Genomics Platform"/>
            <consortium name="The Broad Institute Genome Sequencing Center for Infectious Disease"/>
            <person name="Wu L."/>
            <person name="Ma J."/>
        </authorList>
    </citation>
    <scope>NUCLEOTIDE SEQUENCE [LARGE SCALE GENOMIC DNA]</scope>
    <source>
        <strain evidence="3">JCM 16013</strain>
    </source>
</reference>
<feature type="transmembrane region" description="Helical" evidence="1">
    <location>
        <begin position="65"/>
        <end position="85"/>
    </location>
</feature>
<dbReference type="Proteomes" id="UP001499854">
    <property type="component" value="Unassembled WGS sequence"/>
</dbReference>
<evidence type="ECO:0000313" key="2">
    <source>
        <dbReference type="EMBL" id="GAA1954752.1"/>
    </source>
</evidence>
<comment type="caution">
    <text evidence="2">The sequence shown here is derived from an EMBL/GenBank/DDBJ whole genome shotgun (WGS) entry which is preliminary data.</text>
</comment>
<keyword evidence="3" id="KW-1185">Reference proteome</keyword>